<dbReference type="InterPro" id="IPR027065">
    <property type="entry name" value="Lon_Prtase"/>
</dbReference>
<comment type="similarity">
    <text evidence="1">Belongs to the peptidase S16 family.</text>
</comment>
<feature type="active site" evidence="1">
    <location>
        <position position="303"/>
    </location>
</feature>
<dbReference type="GO" id="GO:0030163">
    <property type="term" value="P:protein catabolic process"/>
    <property type="evidence" value="ECO:0007669"/>
    <property type="project" value="InterPro"/>
</dbReference>
<name>A0A9X2IUQ9_9MICO</name>
<evidence type="ECO:0000259" key="3">
    <source>
        <dbReference type="PROSITE" id="PS50106"/>
    </source>
</evidence>
<keyword evidence="2" id="KW-1133">Transmembrane helix</keyword>
<evidence type="ECO:0000313" key="5">
    <source>
        <dbReference type="EMBL" id="MCM6762869.1"/>
    </source>
</evidence>
<feature type="transmembrane region" description="Helical" evidence="2">
    <location>
        <begin position="21"/>
        <end position="44"/>
    </location>
</feature>
<dbReference type="InterPro" id="IPR001478">
    <property type="entry name" value="PDZ"/>
</dbReference>
<keyword evidence="2" id="KW-0812">Transmembrane</keyword>
<dbReference type="Gene3D" id="3.30.230.10">
    <property type="match status" value="1"/>
</dbReference>
<evidence type="ECO:0000259" key="4">
    <source>
        <dbReference type="PROSITE" id="PS51786"/>
    </source>
</evidence>
<dbReference type="Pfam" id="PF13180">
    <property type="entry name" value="PDZ_2"/>
    <property type="match status" value="1"/>
</dbReference>
<feature type="active site" evidence="1">
    <location>
        <position position="258"/>
    </location>
</feature>
<keyword evidence="1" id="KW-0645">Protease</keyword>
<dbReference type="EC" id="3.4.21.53" evidence="1"/>
<keyword evidence="1" id="KW-0378">Hydrolase</keyword>
<keyword evidence="1" id="KW-0720">Serine protease</keyword>
<dbReference type="PROSITE" id="PS51786">
    <property type="entry name" value="LON_PROTEOLYTIC"/>
    <property type="match status" value="1"/>
</dbReference>
<dbReference type="EMBL" id="JAMRYM010000040">
    <property type="protein sequence ID" value="MCM6762869.1"/>
    <property type="molecule type" value="Genomic_DNA"/>
</dbReference>
<sequence>MTLFSDDPRHSPSRGKRAWAGPTVLFSGVALVVALGVAPAPYVIEQPGPVFDTLGTSEADGEDVPLISIPDEPTYPTTGTLDMLTVSVVGNPESLPNWVEIVGAWFDRSKAVVPVESIFPRSVTVQERDEANQAEMTDSQQEAIAVALTELGYPVAQRVSVVQIPEGSPSVDVLEPGDAVVAVEGAPVSDVAALRDAVQASGVGVPVGLTIERDGAQRDVQVVPVDSDGAAVIGIVAGLAFDFPFEVDIQLDDVGGPSAGMMFALGIIDKLTEGSLNGGEEVAGTGTIDADGQVGPIGGIRQKMFGAVAAGADWFLAPAQNCGEVVGHVPDGIDVLSVATLDEALAALDGIAAGDVSGLPTCDGATPIG</sequence>
<organism evidence="5 6">
    <name type="scientific">Rathayibacter rubneri</name>
    <dbReference type="NCBI Taxonomy" id="2950106"/>
    <lineage>
        <taxon>Bacteria</taxon>
        <taxon>Bacillati</taxon>
        <taxon>Actinomycetota</taxon>
        <taxon>Actinomycetes</taxon>
        <taxon>Micrococcales</taxon>
        <taxon>Microbacteriaceae</taxon>
        <taxon>Rathayibacter</taxon>
    </lineage>
</organism>
<gene>
    <name evidence="5" type="ORF">NB037_10620</name>
</gene>
<comment type="caution">
    <text evidence="5">The sequence shown here is derived from an EMBL/GenBank/DDBJ whole genome shotgun (WGS) entry which is preliminary data.</text>
</comment>
<dbReference type="GO" id="GO:0004176">
    <property type="term" value="F:ATP-dependent peptidase activity"/>
    <property type="evidence" value="ECO:0007669"/>
    <property type="project" value="UniProtKB-UniRule"/>
</dbReference>
<dbReference type="GO" id="GO:0006508">
    <property type="term" value="P:proteolysis"/>
    <property type="evidence" value="ECO:0007669"/>
    <property type="project" value="UniProtKB-KW"/>
</dbReference>
<feature type="domain" description="Lon proteolytic" evidence="4">
    <location>
        <begin position="253"/>
        <end position="351"/>
    </location>
</feature>
<accession>A0A9X2IUQ9</accession>
<protein>
    <recommendedName>
        <fullName evidence="1">endopeptidase La</fullName>
        <ecNumber evidence="1">3.4.21.53</ecNumber>
    </recommendedName>
</protein>
<dbReference type="InterPro" id="IPR014721">
    <property type="entry name" value="Ribsml_uS5_D2-typ_fold_subgr"/>
</dbReference>
<dbReference type="Pfam" id="PF05362">
    <property type="entry name" value="Lon_C"/>
    <property type="match status" value="1"/>
</dbReference>
<keyword evidence="2" id="KW-0472">Membrane</keyword>
<reference evidence="5" key="1">
    <citation type="submission" date="2022-06" db="EMBL/GenBank/DDBJ databases">
        <title>Whole genome shotgun sequencing (WGS) of Rathayibacter sp. ZW T2_19, isolated from stored onions (Allium cepa).</title>
        <authorList>
            <person name="Stoll D.A."/>
            <person name="Huch M."/>
        </authorList>
    </citation>
    <scope>NUCLEOTIDE SEQUENCE</scope>
    <source>
        <strain evidence="5">ZW T2_19</strain>
    </source>
</reference>
<dbReference type="SUPFAM" id="SSF54211">
    <property type="entry name" value="Ribosomal protein S5 domain 2-like"/>
    <property type="match status" value="1"/>
</dbReference>
<dbReference type="GO" id="GO:0004252">
    <property type="term" value="F:serine-type endopeptidase activity"/>
    <property type="evidence" value="ECO:0007669"/>
    <property type="project" value="UniProtKB-UniRule"/>
</dbReference>
<dbReference type="InterPro" id="IPR020568">
    <property type="entry name" value="Ribosomal_Su5_D2-typ_SF"/>
</dbReference>
<dbReference type="InterPro" id="IPR008269">
    <property type="entry name" value="Lon_proteolytic"/>
</dbReference>
<dbReference type="GO" id="GO:0005524">
    <property type="term" value="F:ATP binding"/>
    <property type="evidence" value="ECO:0007669"/>
    <property type="project" value="InterPro"/>
</dbReference>
<dbReference type="InterPro" id="IPR036034">
    <property type="entry name" value="PDZ_sf"/>
</dbReference>
<feature type="domain" description="PDZ" evidence="3">
    <location>
        <begin position="133"/>
        <end position="215"/>
    </location>
</feature>
<keyword evidence="6" id="KW-1185">Reference proteome</keyword>
<evidence type="ECO:0000256" key="2">
    <source>
        <dbReference type="SAM" id="Phobius"/>
    </source>
</evidence>
<evidence type="ECO:0000256" key="1">
    <source>
        <dbReference type="PROSITE-ProRule" id="PRU01122"/>
    </source>
</evidence>
<proteinExistence type="inferred from homology"/>
<comment type="catalytic activity">
    <reaction evidence="1">
        <text>Hydrolysis of proteins in presence of ATP.</text>
        <dbReference type="EC" id="3.4.21.53"/>
    </reaction>
</comment>
<dbReference type="Proteomes" id="UP001155240">
    <property type="component" value="Unassembled WGS sequence"/>
</dbReference>
<dbReference type="AlphaFoldDB" id="A0A9X2IUQ9"/>
<dbReference type="PROSITE" id="PS50106">
    <property type="entry name" value="PDZ"/>
    <property type="match status" value="1"/>
</dbReference>
<dbReference type="PANTHER" id="PTHR10046">
    <property type="entry name" value="ATP DEPENDENT LON PROTEASE FAMILY MEMBER"/>
    <property type="match status" value="1"/>
</dbReference>
<dbReference type="RefSeq" id="WP_251945625.1">
    <property type="nucleotide sequence ID" value="NZ_JAMRYM010000040.1"/>
</dbReference>
<dbReference type="SUPFAM" id="SSF50156">
    <property type="entry name" value="PDZ domain-like"/>
    <property type="match status" value="1"/>
</dbReference>
<dbReference type="Gene3D" id="2.30.42.10">
    <property type="match status" value="1"/>
</dbReference>
<evidence type="ECO:0000313" key="6">
    <source>
        <dbReference type="Proteomes" id="UP001155240"/>
    </source>
</evidence>